<reference evidence="1" key="2">
    <citation type="submission" date="2018-05" db="EMBL/GenBank/DDBJ databases">
        <title>OpunRS2 (Oryza punctata Reference Sequence Version 2).</title>
        <authorList>
            <person name="Zhang J."/>
            <person name="Kudrna D."/>
            <person name="Lee S."/>
            <person name="Talag J."/>
            <person name="Welchert J."/>
            <person name="Wing R.A."/>
        </authorList>
    </citation>
    <scope>NUCLEOTIDE SEQUENCE [LARGE SCALE GENOMIC DNA]</scope>
</reference>
<accession>A0A0E0MER4</accession>
<name>A0A0E0MER4_ORYPU</name>
<sequence>MFSAVVKPTNPRKYFMQHACHILLHGARAMSQANSMDNAGSSRPQLSVTTEEAIFTVVKDLGTDLRNSPSEIVGYSGVKVVSLE</sequence>
<evidence type="ECO:0000313" key="1">
    <source>
        <dbReference type="EnsemblPlants" id="OPUNC11G09230.1"/>
    </source>
</evidence>
<dbReference type="EnsemblPlants" id="OPUNC11G09230.1">
    <property type="protein sequence ID" value="OPUNC11G09230.1"/>
    <property type="gene ID" value="OPUNC11G09230"/>
</dbReference>
<dbReference type="Gramene" id="OPUNC11G09230.1">
    <property type="protein sequence ID" value="OPUNC11G09230.1"/>
    <property type="gene ID" value="OPUNC11G09230"/>
</dbReference>
<keyword evidence="2" id="KW-1185">Reference proteome</keyword>
<dbReference type="HOGENOM" id="CLU_2531355_0_0_1"/>
<organism evidence="1">
    <name type="scientific">Oryza punctata</name>
    <name type="common">Red rice</name>
    <dbReference type="NCBI Taxonomy" id="4537"/>
    <lineage>
        <taxon>Eukaryota</taxon>
        <taxon>Viridiplantae</taxon>
        <taxon>Streptophyta</taxon>
        <taxon>Embryophyta</taxon>
        <taxon>Tracheophyta</taxon>
        <taxon>Spermatophyta</taxon>
        <taxon>Magnoliopsida</taxon>
        <taxon>Liliopsida</taxon>
        <taxon>Poales</taxon>
        <taxon>Poaceae</taxon>
        <taxon>BOP clade</taxon>
        <taxon>Oryzoideae</taxon>
        <taxon>Oryzeae</taxon>
        <taxon>Oryzinae</taxon>
        <taxon>Oryza</taxon>
    </lineage>
</organism>
<reference evidence="1" key="1">
    <citation type="submission" date="2015-04" db="UniProtKB">
        <authorList>
            <consortium name="EnsemblPlants"/>
        </authorList>
    </citation>
    <scope>IDENTIFICATION</scope>
</reference>
<dbReference type="Proteomes" id="UP000026962">
    <property type="component" value="Chromosome 11"/>
</dbReference>
<proteinExistence type="predicted"/>
<protein>
    <submittedName>
        <fullName evidence="1">Uncharacterized protein</fullName>
    </submittedName>
</protein>
<evidence type="ECO:0000313" key="2">
    <source>
        <dbReference type="Proteomes" id="UP000026962"/>
    </source>
</evidence>
<dbReference type="AlphaFoldDB" id="A0A0E0MER4"/>